<dbReference type="PANTHER" id="PTHR23501:SF197">
    <property type="entry name" value="COMD"/>
    <property type="match status" value="1"/>
</dbReference>
<dbReference type="PROSITE" id="PS50850">
    <property type="entry name" value="MFS"/>
    <property type="match status" value="1"/>
</dbReference>
<dbReference type="EMBL" id="BAAATR010000038">
    <property type="protein sequence ID" value="GAA2269363.1"/>
    <property type="molecule type" value="Genomic_DNA"/>
</dbReference>
<dbReference type="CDD" id="cd17502">
    <property type="entry name" value="MFS_Azr1_MDR_like"/>
    <property type="match status" value="1"/>
</dbReference>
<evidence type="ECO:0000313" key="8">
    <source>
        <dbReference type="EMBL" id="GAA2269363.1"/>
    </source>
</evidence>
<evidence type="ECO:0000313" key="9">
    <source>
        <dbReference type="Proteomes" id="UP001500305"/>
    </source>
</evidence>
<dbReference type="Pfam" id="PF07690">
    <property type="entry name" value="MFS_1"/>
    <property type="match status" value="1"/>
</dbReference>
<comment type="subcellular location">
    <subcellularLocation>
        <location evidence="1">Cell membrane</location>
        <topology evidence="1">Multi-pass membrane protein</topology>
    </subcellularLocation>
</comment>
<feature type="transmembrane region" description="Helical" evidence="6">
    <location>
        <begin position="152"/>
        <end position="174"/>
    </location>
</feature>
<dbReference type="Gene3D" id="1.20.1720.10">
    <property type="entry name" value="Multidrug resistance protein D"/>
    <property type="match status" value="1"/>
</dbReference>
<name>A0ABN3GX07_9ACTN</name>
<keyword evidence="4 6" id="KW-0472">Membrane</keyword>
<feature type="transmembrane region" description="Helical" evidence="6">
    <location>
        <begin position="125"/>
        <end position="145"/>
    </location>
</feature>
<dbReference type="InterPro" id="IPR011701">
    <property type="entry name" value="MFS"/>
</dbReference>
<protein>
    <submittedName>
        <fullName evidence="8">MDR family MFS transporter</fullName>
    </submittedName>
</protein>
<evidence type="ECO:0000256" key="3">
    <source>
        <dbReference type="ARBA" id="ARBA00022989"/>
    </source>
</evidence>
<feature type="transmembrane region" description="Helical" evidence="6">
    <location>
        <begin position="322"/>
        <end position="340"/>
    </location>
</feature>
<sequence>MTATANAGASVSDSGTPALDRRRIRLIVLGLLLGLFMAALDQTIIAAALRTIADDLHGLTYQAWANTAYMTTSVIATALYGKLSDIYGRRPVYCVSVGMFILGSVLCGLSQSMTELAVFRGVQGIGAGGLMSLAFAILADLLPMAQRARYQAWFGAVFGISAVVGPVVGGFFAGLNSFAGATGWRWAFFINVPIGLTAMLLIAALVRLQPNRSNHPVDLAGTATLIVCLIPLLFAVEQGPKWGWTATGTLALFAVGTVALVLFILALRRAGSAALLPTPMFRNPVFSLFNGVNVMVGAAVFGALAVLPLYLQIVKGLSPTQAGLMMLPQTLGIVLAGRLCGPYATKSGRYKVFLLGGVALMVIAAFWFGAFGVNTPLWQTGIAAGLMGIGIGLCWQVMLIAIQTGVDPQFMGAGMGSFTFFRQIGGTAGIAVFLSVFFGSVGGKVADAYAGAASDPAFQSAANDPSIAALPANQVLLQGRGGHIPLDDTSFLKHADPRLAHPFLEGMAHAMQTVFMVSGSLLLLALVLAAIPKEMRRGPAQAGFGGAAKRTEAAKETANQT</sequence>
<evidence type="ECO:0000256" key="5">
    <source>
        <dbReference type="SAM" id="MobiDB-lite"/>
    </source>
</evidence>
<comment type="caution">
    <text evidence="8">The sequence shown here is derived from an EMBL/GenBank/DDBJ whole genome shotgun (WGS) entry which is preliminary data.</text>
</comment>
<dbReference type="InterPro" id="IPR036259">
    <property type="entry name" value="MFS_trans_sf"/>
</dbReference>
<feature type="transmembrane region" description="Helical" evidence="6">
    <location>
        <begin position="217"/>
        <end position="236"/>
    </location>
</feature>
<feature type="transmembrane region" description="Helical" evidence="6">
    <location>
        <begin position="288"/>
        <end position="310"/>
    </location>
</feature>
<evidence type="ECO:0000256" key="4">
    <source>
        <dbReference type="ARBA" id="ARBA00023136"/>
    </source>
</evidence>
<dbReference type="Proteomes" id="UP001500305">
    <property type="component" value="Unassembled WGS sequence"/>
</dbReference>
<feature type="transmembrane region" description="Helical" evidence="6">
    <location>
        <begin position="382"/>
        <end position="402"/>
    </location>
</feature>
<feature type="transmembrane region" description="Helical" evidence="6">
    <location>
        <begin position="242"/>
        <end position="267"/>
    </location>
</feature>
<dbReference type="InterPro" id="IPR020846">
    <property type="entry name" value="MFS_dom"/>
</dbReference>
<dbReference type="PANTHER" id="PTHR23501">
    <property type="entry name" value="MAJOR FACILITATOR SUPERFAMILY"/>
    <property type="match status" value="1"/>
</dbReference>
<feature type="transmembrane region" description="Helical" evidence="6">
    <location>
        <begin position="352"/>
        <end position="370"/>
    </location>
</feature>
<feature type="domain" description="Major facilitator superfamily (MFS) profile" evidence="7">
    <location>
        <begin position="27"/>
        <end position="537"/>
    </location>
</feature>
<organism evidence="8 9">
    <name type="scientific">Kitasatospora cystarginea</name>
    <dbReference type="NCBI Taxonomy" id="58350"/>
    <lineage>
        <taxon>Bacteria</taxon>
        <taxon>Bacillati</taxon>
        <taxon>Actinomycetota</taxon>
        <taxon>Actinomycetes</taxon>
        <taxon>Kitasatosporales</taxon>
        <taxon>Streptomycetaceae</taxon>
        <taxon>Kitasatospora</taxon>
    </lineage>
</organism>
<gene>
    <name evidence="8" type="ORF">GCM10010430_63570</name>
</gene>
<accession>A0ABN3GX07</accession>
<feature type="transmembrane region" description="Helical" evidence="6">
    <location>
        <begin position="61"/>
        <end position="80"/>
    </location>
</feature>
<dbReference type="Gene3D" id="1.20.1250.20">
    <property type="entry name" value="MFS general substrate transporter like domains"/>
    <property type="match status" value="1"/>
</dbReference>
<feature type="transmembrane region" description="Helical" evidence="6">
    <location>
        <begin position="510"/>
        <end position="531"/>
    </location>
</feature>
<feature type="transmembrane region" description="Helical" evidence="6">
    <location>
        <begin position="186"/>
        <end position="205"/>
    </location>
</feature>
<feature type="transmembrane region" description="Helical" evidence="6">
    <location>
        <begin position="423"/>
        <end position="441"/>
    </location>
</feature>
<reference evidence="8 9" key="1">
    <citation type="journal article" date="2019" name="Int. J. Syst. Evol. Microbiol.">
        <title>The Global Catalogue of Microorganisms (GCM) 10K type strain sequencing project: providing services to taxonomists for standard genome sequencing and annotation.</title>
        <authorList>
            <consortium name="The Broad Institute Genomics Platform"/>
            <consortium name="The Broad Institute Genome Sequencing Center for Infectious Disease"/>
            <person name="Wu L."/>
            <person name="Ma J."/>
        </authorList>
    </citation>
    <scope>NUCLEOTIDE SEQUENCE [LARGE SCALE GENOMIC DNA]</scope>
    <source>
        <strain evidence="8 9">JCM 7356</strain>
    </source>
</reference>
<keyword evidence="3 6" id="KW-1133">Transmembrane helix</keyword>
<dbReference type="RefSeq" id="WP_344639996.1">
    <property type="nucleotide sequence ID" value="NZ_BAAATR010000038.1"/>
</dbReference>
<feature type="region of interest" description="Disordered" evidence="5">
    <location>
        <begin position="539"/>
        <end position="561"/>
    </location>
</feature>
<proteinExistence type="predicted"/>
<evidence type="ECO:0000259" key="7">
    <source>
        <dbReference type="PROSITE" id="PS50850"/>
    </source>
</evidence>
<keyword evidence="2 6" id="KW-0812">Transmembrane</keyword>
<evidence type="ECO:0000256" key="1">
    <source>
        <dbReference type="ARBA" id="ARBA00004651"/>
    </source>
</evidence>
<evidence type="ECO:0000256" key="6">
    <source>
        <dbReference type="SAM" id="Phobius"/>
    </source>
</evidence>
<dbReference type="SUPFAM" id="SSF103473">
    <property type="entry name" value="MFS general substrate transporter"/>
    <property type="match status" value="1"/>
</dbReference>
<feature type="transmembrane region" description="Helical" evidence="6">
    <location>
        <begin position="26"/>
        <end position="49"/>
    </location>
</feature>
<feature type="transmembrane region" description="Helical" evidence="6">
    <location>
        <begin position="92"/>
        <end position="113"/>
    </location>
</feature>
<evidence type="ECO:0000256" key="2">
    <source>
        <dbReference type="ARBA" id="ARBA00022692"/>
    </source>
</evidence>
<keyword evidence="9" id="KW-1185">Reference proteome</keyword>